<dbReference type="AlphaFoldDB" id="A0A6C0L0W3"/>
<sequence length="282" mass="33359">MEPQLSDFYNSMPHGINVIDKMNEELSDLQAKYGELINMYIEYVRTHTEETHMIPKIRIQTINELKTYGKKIFDSVPELTTIIYNFLNHTGWILEYDPPDELGLSIMGCADCGFWDNWEGDVLTWGNTSAQQFYYGDHRGTEYNLYLKCKLLEELYRLFPEYKKRGKGWFHKIIDEAFNTIGITISTMLEYDCKVTKQVLHDMIYRIIMEKLFGWGKEVQEDGGYGVFPLNYTNRDYLQNIIYYQCETCKKVFHGEDAMEEDKDVSWFYEDGDLCMEPCRCL</sequence>
<reference evidence="1" key="1">
    <citation type="journal article" date="2020" name="Nature">
        <title>Giant virus diversity and host interactions through global metagenomics.</title>
        <authorList>
            <person name="Schulz F."/>
            <person name="Roux S."/>
            <person name="Paez-Espino D."/>
            <person name="Jungbluth S."/>
            <person name="Walsh D.A."/>
            <person name="Denef V.J."/>
            <person name="McMahon K.D."/>
            <person name="Konstantinidis K.T."/>
            <person name="Eloe-Fadrosh E.A."/>
            <person name="Kyrpides N.C."/>
            <person name="Woyke T."/>
        </authorList>
    </citation>
    <scope>NUCLEOTIDE SEQUENCE</scope>
    <source>
        <strain evidence="1">GVMAG-S-ERX555907-94</strain>
    </source>
</reference>
<organism evidence="1">
    <name type="scientific">viral metagenome</name>
    <dbReference type="NCBI Taxonomy" id="1070528"/>
    <lineage>
        <taxon>unclassified sequences</taxon>
        <taxon>metagenomes</taxon>
        <taxon>organismal metagenomes</taxon>
    </lineage>
</organism>
<name>A0A6C0L0W3_9ZZZZ</name>
<dbReference type="EMBL" id="MN741030">
    <property type="protein sequence ID" value="QHU23469.1"/>
    <property type="molecule type" value="Genomic_DNA"/>
</dbReference>
<proteinExistence type="predicted"/>
<protein>
    <submittedName>
        <fullName evidence="1">Uncharacterized protein</fullName>
    </submittedName>
</protein>
<accession>A0A6C0L0W3</accession>
<evidence type="ECO:0000313" key="1">
    <source>
        <dbReference type="EMBL" id="QHU23469.1"/>
    </source>
</evidence>